<name>A0A6G9YFT0_9NOCA</name>
<gene>
    <name evidence="4" type="ORF">F5544_21080</name>
</gene>
<dbReference type="EMBL" id="CP046172">
    <property type="protein sequence ID" value="QIS12079.1"/>
    <property type="molecule type" value="Genomic_DNA"/>
</dbReference>
<dbReference type="InterPro" id="IPR015421">
    <property type="entry name" value="PyrdxlP-dep_Trfase_major"/>
</dbReference>
<evidence type="ECO:0000313" key="4">
    <source>
        <dbReference type="EMBL" id="QIS12079.1"/>
    </source>
</evidence>
<proteinExistence type="predicted"/>
<dbReference type="PANTHER" id="PTHR43586:SF8">
    <property type="entry name" value="CYSTEINE DESULFURASE 1, CHLOROPLASTIC"/>
    <property type="match status" value="1"/>
</dbReference>
<comment type="cofactor">
    <cofactor evidence="1">
        <name>pyridoxal 5'-phosphate</name>
        <dbReference type="ChEBI" id="CHEBI:597326"/>
    </cofactor>
</comment>
<evidence type="ECO:0000259" key="3">
    <source>
        <dbReference type="Pfam" id="PF00266"/>
    </source>
</evidence>
<dbReference type="Pfam" id="PF00266">
    <property type="entry name" value="Aminotran_5"/>
    <property type="match status" value="1"/>
</dbReference>
<keyword evidence="5" id="KW-1185">Reference proteome</keyword>
<dbReference type="GO" id="GO:0008483">
    <property type="term" value="F:transaminase activity"/>
    <property type="evidence" value="ECO:0007669"/>
    <property type="project" value="UniProtKB-KW"/>
</dbReference>
<keyword evidence="4" id="KW-0032">Aminotransferase</keyword>
<dbReference type="InterPro" id="IPR015424">
    <property type="entry name" value="PyrdxlP-dep_Trfase"/>
</dbReference>
<protein>
    <submittedName>
        <fullName evidence="4">Aminotransferase class V-fold PLP-dependent enzyme</fullName>
    </submittedName>
</protein>
<evidence type="ECO:0000256" key="1">
    <source>
        <dbReference type="ARBA" id="ARBA00001933"/>
    </source>
</evidence>
<keyword evidence="2" id="KW-0663">Pyridoxal phosphate</keyword>
<dbReference type="SUPFAM" id="SSF53383">
    <property type="entry name" value="PLP-dependent transferases"/>
    <property type="match status" value="1"/>
</dbReference>
<dbReference type="InterPro" id="IPR015422">
    <property type="entry name" value="PyrdxlP-dep_Trfase_small"/>
</dbReference>
<evidence type="ECO:0000256" key="2">
    <source>
        <dbReference type="ARBA" id="ARBA00022898"/>
    </source>
</evidence>
<dbReference type="Gene3D" id="3.40.640.10">
    <property type="entry name" value="Type I PLP-dependent aspartate aminotransferase-like (Major domain)"/>
    <property type="match status" value="1"/>
</dbReference>
<organism evidence="4 5">
    <name type="scientific">Nocardia arthritidis</name>
    <dbReference type="NCBI Taxonomy" id="228602"/>
    <lineage>
        <taxon>Bacteria</taxon>
        <taxon>Bacillati</taxon>
        <taxon>Actinomycetota</taxon>
        <taxon>Actinomycetes</taxon>
        <taxon>Mycobacteriales</taxon>
        <taxon>Nocardiaceae</taxon>
        <taxon>Nocardia</taxon>
    </lineage>
</organism>
<dbReference type="Proteomes" id="UP000503540">
    <property type="component" value="Chromosome"/>
</dbReference>
<reference evidence="4 5" key="1">
    <citation type="journal article" date="2019" name="ACS Chem. Biol.">
        <title>Identification and Mobilization of a Cryptic Antibiotic Biosynthesis Gene Locus from a Human-Pathogenic Nocardia Isolate.</title>
        <authorList>
            <person name="Herisse M."/>
            <person name="Ishida K."/>
            <person name="Porter J.L."/>
            <person name="Howden B."/>
            <person name="Hertweck C."/>
            <person name="Stinear T.P."/>
            <person name="Pidot S.J."/>
        </authorList>
    </citation>
    <scope>NUCLEOTIDE SEQUENCE [LARGE SCALE GENOMIC DNA]</scope>
    <source>
        <strain evidence="4 5">AUSMDU00012717</strain>
    </source>
</reference>
<feature type="domain" description="Aminotransferase class V" evidence="3">
    <location>
        <begin position="47"/>
        <end position="424"/>
    </location>
</feature>
<dbReference type="Gene3D" id="3.90.1150.10">
    <property type="entry name" value="Aspartate Aminotransferase, domain 1"/>
    <property type="match status" value="1"/>
</dbReference>
<keyword evidence="4" id="KW-0808">Transferase</keyword>
<evidence type="ECO:0000313" key="5">
    <source>
        <dbReference type="Proteomes" id="UP000503540"/>
    </source>
</evidence>
<sequence>MCVSLVRSSASSEGSVTLRSCAVTRPSAPSVSAMRALFPALTEGTEVYLDSAATTQKPLPVIEAVQQYHGSRTANAGRGTYPWATALTERIAGIRAHTARFVGAAHPDEIVFTGGATAALNAVALSWGLANLAEGDEILYSPTDHASNVHPWLYLRTLLGRFGRRITLVPYRVDGLGEADTADILAKVTPRTRLITASHLHHVFGGLSTLEELRGKLDPEVLLCFDCSQSGGHLPVDVTELRADFAVFAAHKMFGAPGTGVLYCHRRVHDRLDPFLPGGNSGVVVADSDLIPSDMPGLLEGGTQNIPGILALGAALDVLDEFGLAEIARHNRDLTLALIEGLRPIPGLEFLPGPGYASCATGYGIVSFTLDGISATDLGFVLGEFGFLVRTGAQCLPHRPHEPGIDAVRVSTHIYNTSDEIDRFVACVSTIAQEVQ</sequence>
<accession>A0A6G9YFT0</accession>
<dbReference type="PANTHER" id="PTHR43586">
    <property type="entry name" value="CYSTEINE DESULFURASE"/>
    <property type="match status" value="1"/>
</dbReference>
<dbReference type="AlphaFoldDB" id="A0A6G9YFT0"/>
<dbReference type="InterPro" id="IPR000192">
    <property type="entry name" value="Aminotrans_V_dom"/>
</dbReference>
<dbReference type="KEGG" id="nah:F5544_21080"/>